<evidence type="ECO:0000313" key="3">
    <source>
        <dbReference type="EMBL" id="GEO82042.1"/>
    </source>
</evidence>
<gene>
    <name evidence="3" type="primary">pncA</name>
    <name evidence="3" type="ORF">ROR02_21730</name>
</gene>
<dbReference type="PANTHER" id="PTHR11080:SF2">
    <property type="entry name" value="LD05707P"/>
    <property type="match status" value="1"/>
</dbReference>
<dbReference type="SUPFAM" id="SSF52499">
    <property type="entry name" value="Isochorismatase-like hydrolases"/>
    <property type="match status" value="1"/>
</dbReference>
<dbReference type="OrthoDB" id="9791276at2"/>
<dbReference type="RefSeq" id="WP_147164055.1">
    <property type="nucleotide sequence ID" value="NZ_BJZO01000058.1"/>
</dbReference>
<proteinExistence type="inferred from homology"/>
<dbReference type="AlphaFoldDB" id="A0A512H9C6"/>
<comment type="similarity">
    <text evidence="1">Belongs to the isochorismatase family.</text>
</comment>
<dbReference type="PANTHER" id="PTHR11080">
    <property type="entry name" value="PYRAZINAMIDASE/NICOTINAMIDASE"/>
    <property type="match status" value="1"/>
</dbReference>
<organism evidence="3 4">
    <name type="scientific">Pararhodospirillum oryzae</name>
    <dbReference type="NCBI Taxonomy" id="478448"/>
    <lineage>
        <taxon>Bacteria</taxon>
        <taxon>Pseudomonadati</taxon>
        <taxon>Pseudomonadota</taxon>
        <taxon>Alphaproteobacteria</taxon>
        <taxon>Rhodospirillales</taxon>
        <taxon>Rhodospirillaceae</taxon>
        <taxon>Pararhodospirillum</taxon>
    </lineage>
</organism>
<dbReference type="InterPro" id="IPR052347">
    <property type="entry name" value="Isochorismatase_Nicotinamidase"/>
</dbReference>
<dbReference type="EMBL" id="BJZO01000058">
    <property type="protein sequence ID" value="GEO82042.1"/>
    <property type="molecule type" value="Genomic_DNA"/>
</dbReference>
<evidence type="ECO:0000256" key="2">
    <source>
        <dbReference type="ARBA" id="ARBA00022801"/>
    </source>
</evidence>
<sequence length="270" mass="29141">MSTCLLIIDPQCDFCDGPAAGSLAVPGAWDDMERLARHIVTHGDQYDAITVTLDSHGAYDIGHPSFWRDEAGAPPPPFTLITREAVASGQWGPADPAARPWVLTYLERLEQAGRYTHIVWPEHCLIGTPGHQVHPAVSQALLDWQRHYQRSVTWLIKGLNPRVENYSAFGCEVADPEDAHASENGREAILALASHEAIHVAGEALSHCVKSTVEDLLAGLRAAGIVEPERRLTMLTTMMSPVPALPGGPDFPAIGQAFLNTLNARGAALA</sequence>
<reference evidence="3 4" key="1">
    <citation type="submission" date="2019-07" db="EMBL/GenBank/DDBJ databases">
        <title>Whole genome shotgun sequence of Rhodospirillum oryzae NBRC 107573.</title>
        <authorList>
            <person name="Hosoyama A."/>
            <person name="Uohara A."/>
            <person name="Ohji S."/>
            <person name="Ichikawa N."/>
        </authorList>
    </citation>
    <scope>NUCLEOTIDE SEQUENCE [LARGE SCALE GENOMIC DNA]</scope>
    <source>
        <strain evidence="3 4">NBRC 107573</strain>
    </source>
</reference>
<name>A0A512H9C6_9PROT</name>
<dbReference type="GO" id="GO:0016787">
    <property type="term" value="F:hydrolase activity"/>
    <property type="evidence" value="ECO:0007669"/>
    <property type="project" value="UniProtKB-KW"/>
</dbReference>
<dbReference type="Proteomes" id="UP000321567">
    <property type="component" value="Unassembled WGS sequence"/>
</dbReference>
<comment type="caution">
    <text evidence="3">The sequence shown here is derived from an EMBL/GenBank/DDBJ whole genome shotgun (WGS) entry which is preliminary data.</text>
</comment>
<dbReference type="Gene3D" id="3.40.50.850">
    <property type="entry name" value="Isochorismatase-like"/>
    <property type="match status" value="1"/>
</dbReference>
<protein>
    <submittedName>
        <fullName evidence="3">Nicotinamidase/pyrazinamidase</fullName>
    </submittedName>
</protein>
<keyword evidence="4" id="KW-1185">Reference proteome</keyword>
<keyword evidence="2" id="KW-0378">Hydrolase</keyword>
<evidence type="ECO:0000256" key="1">
    <source>
        <dbReference type="ARBA" id="ARBA00006336"/>
    </source>
</evidence>
<dbReference type="InterPro" id="IPR036380">
    <property type="entry name" value="Isochorismatase-like_sf"/>
</dbReference>
<accession>A0A512H9C6</accession>
<evidence type="ECO:0000313" key="4">
    <source>
        <dbReference type="Proteomes" id="UP000321567"/>
    </source>
</evidence>